<dbReference type="PANTHER" id="PTHR21525:SF9">
    <property type="entry name" value="CHANNEL_COLICIN DOMAIN-CONTAINING PROTEIN"/>
    <property type="match status" value="1"/>
</dbReference>
<dbReference type="Proteomes" id="UP000230233">
    <property type="component" value="Chromosome V"/>
</dbReference>
<dbReference type="EMBL" id="PDUG01000005">
    <property type="protein sequence ID" value="PIC29960.1"/>
    <property type="molecule type" value="Genomic_DNA"/>
</dbReference>
<organism evidence="2 3">
    <name type="scientific">Caenorhabditis nigoni</name>
    <dbReference type="NCBI Taxonomy" id="1611254"/>
    <lineage>
        <taxon>Eukaryota</taxon>
        <taxon>Metazoa</taxon>
        <taxon>Ecdysozoa</taxon>
        <taxon>Nematoda</taxon>
        <taxon>Chromadorea</taxon>
        <taxon>Rhabditida</taxon>
        <taxon>Rhabditina</taxon>
        <taxon>Rhabditomorpha</taxon>
        <taxon>Rhabditoidea</taxon>
        <taxon>Rhabditidae</taxon>
        <taxon>Peloderinae</taxon>
        <taxon>Caenorhabditis</taxon>
    </lineage>
</organism>
<name>A0A2G5TRL7_9PELO</name>
<dbReference type="OrthoDB" id="5828862at2759"/>
<dbReference type="STRING" id="1611254.A0A2G5TRL7"/>
<evidence type="ECO:0000313" key="3">
    <source>
        <dbReference type="Proteomes" id="UP000230233"/>
    </source>
</evidence>
<feature type="chain" id="PRO_5013794726" evidence="1">
    <location>
        <begin position="28"/>
        <end position="236"/>
    </location>
</feature>
<keyword evidence="1" id="KW-0732">Signal</keyword>
<accession>A0A2G5TRL7</accession>
<keyword evidence="3" id="KW-1185">Reference proteome</keyword>
<dbReference type="AlphaFoldDB" id="A0A2G5TRL7"/>
<comment type="caution">
    <text evidence="2">The sequence shown here is derived from an EMBL/GenBank/DDBJ whole genome shotgun (WGS) entry which is preliminary data.</text>
</comment>
<gene>
    <name evidence="2" type="primary">Cnig_chr_V.g21364</name>
    <name evidence="2" type="ORF">B9Z55_021364</name>
</gene>
<dbReference type="PANTHER" id="PTHR21525">
    <property type="entry name" value="MOTILE SPERM PROTEIN"/>
    <property type="match status" value="1"/>
</dbReference>
<sequence>MRTSSIFRQHGILILVISAFLFPISSCREDNREHDCSDVSKPHTMKFTSPGQNMAQGAAAGAAYNAANYAIKSGGRASNILNIYDKTQTSSLGNPKWFARIDAPHGNVPFHHINVNKAITGVKDPHIQISGATARAAGATGQVLNAVNKAAPVIMAASVLYDVVDVVNTDKKDVPKKIVNIVATKAGGYYGATAGAAYGTMIFPGVGTLIGGIVGGIFGGVGGGLAGDVVNEVFRN</sequence>
<reference evidence="3" key="1">
    <citation type="submission" date="2017-10" db="EMBL/GenBank/DDBJ databases">
        <title>Rapid genome shrinkage in a self-fertile nematode reveals novel sperm competition proteins.</title>
        <authorList>
            <person name="Yin D."/>
            <person name="Schwarz E.M."/>
            <person name="Thomas C.G."/>
            <person name="Felde R.L."/>
            <person name="Korf I.F."/>
            <person name="Cutter A.D."/>
            <person name="Schartner C.M."/>
            <person name="Ralston E.J."/>
            <person name="Meyer B.J."/>
            <person name="Haag E.S."/>
        </authorList>
    </citation>
    <scope>NUCLEOTIDE SEQUENCE [LARGE SCALE GENOMIC DNA]</scope>
    <source>
        <strain evidence="3">JU1422</strain>
    </source>
</reference>
<evidence type="ECO:0000256" key="1">
    <source>
        <dbReference type="SAM" id="SignalP"/>
    </source>
</evidence>
<proteinExistence type="predicted"/>
<evidence type="ECO:0000313" key="2">
    <source>
        <dbReference type="EMBL" id="PIC29960.1"/>
    </source>
</evidence>
<protein>
    <submittedName>
        <fullName evidence="2">Uncharacterized protein</fullName>
    </submittedName>
</protein>
<feature type="signal peptide" evidence="1">
    <location>
        <begin position="1"/>
        <end position="27"/>
    </location>
</feature>